<feature type="chain" id="PRO_5005540036" description="F-box domain-containing protein" evidence="1">
    <location>
        <begin position="26"/>
        <end position="459"/>
    </location>
</feature>
<reference evidence="2 3" key="1">
    <citation type="submission" date="2009-08" db="EMBL/GenBank/DDBJ databases">
        <title>The Genome Sequence of Spizellomyces punctatus strain DAOM BR117.</title>
        <authorList>
            <consortium name="The Broad Institute Genome Sequencing Platform"/>
            <person name="Russ C."/>
            <person name="Cuomo C."/>
            <person name="Shea T."/>
            <person name="Young S.K."/>
            <person name="Zeng Q."/>
            <person name="Koehrsen M."/>
            <person name="Haas B."/>
            <person name="Borodovsky M."/>
            <person name="Guigo R."/>
            <person name="Alvarado L."/>
            <person name="Berlin A."/>
            <person name="Bochicchio J."/>
            <person name="Borenstein D."/>
            <person name="Chapman S."/>
            <person name="Chen Z."/>
            <person name="Engels R."/>
            <person name="Freedman E."/>
            <person name="Gellesch M."/>
            <person name="Goldberg J."/>
            <person name="Griggs A."/>
            <person name="Gujja S."/>
            <person name="Heiman D."/>
            <person name="Hepburn T."/>
            <person name="Howarth C."/>
            <person name="Jen D."/>
            <person name="Larson L."/>
            <person name="Lewis B."/>
            <person name="Mehta T."/>
            <person name="Park D."/>
            <person name="Pearson M."/>
            <person name="Roberts A."/>
            <person name="Saif S."/>
            <person name="Shenoy N."/>
            <person name="Sisk P."/>
            <person name="Stolte C."/>
            <person name="Sykes S."/>
            <person name="Thomson T."/>
            <person name="Walk T."/>
            <person name="White J."/>
            <person name="Yandava C."/>
            <person name="Burger G."/>
            <person name="Gray M.W."/>
            <person name="Holland P.W.H."/>
            <person name="King N."/>
            <person name="Lang F.B.F."/>
            <person name="Roger A.J."/>
            <person name="Ruiz-Trillo I."/>
            <person name="Lander E."/>
            <person name="Nusbaum C."/>
        </authorList>
    </citation>
    <scope>NUCLEOTIDE SEQUENCE [LARGE SCALE GENOMIC DNA]</scope>
    <source>
        <strain evidence="2 3">DAOM BR117</strain>
    </source>
</reference>
<dbReference type="EMBL" id="KQ257458">
    <property type="protein sequence ID" value="KNC99267.1"/>
    <property type="molecule type" value="Genomic_DNA"/>
</dbReference>
<keyword evidence="1" id="KW-0732">Signal</keyword>
<dbReference type="InterPro" id="IPR036047">
    <property type="entry name" value="F-box-like_dom_sf"/>
</dbReference>
<keyword evidence="3" id="KW-1185">Reference proteome</keyword>
<dbReference type="RefSeq" id="XP_016607307.1">
    <property type="nucleotide sequence ID" value="XM_016753729.1"/>
</dbReference>
<dbReference type="Proteomes" id="UP000053201">
    <property type="component" value="Unassembled WGS sequence"/>
</dbReference>
<feature type="signal peptide" evidence="1">
    <location>
        <begin position="1"/>
        <end position="25"/>
    </location>
</feature>
<dbReference type="VEuPathDB" id="FungiDB:SPPG_05521"/>
<dbReference type="AlphaFoldDB" id="A0A0L0HDR9"/>
<dbReference type="Gene3D" id="1.20.1280.50">
    <property type="match status" value="1"/>
</dbReference>
<protein>
    <recommendedName>
        <fullName evidence="4">F-box domain-containing protein</fullName>
    </recommendedName>
</protein>
<dbReference type="InParanoid" id="A0A0L0HDR9"/>
<dbReference type="InterPro" id="IPR036322">
    <property type="entry name" value="WD40_repeat_dom_sf"/>
</dbReference>
<sequence>MIKLDPSKPLMPLDIFLLICFYADSCTICKCLRGCKEWNDVLNDHDEHLWRMKVKPFSPDCCLPTRMHGEKWKDIYAIYNIWSRPLVIKSVAYFEVPTIGPQSELPSSLGHVLDNHVLTYRLVAGFIAAKEDGKDILLSRKCVTAKDRVVYILKGELWSTTLHGRKFGPDVQIACPRLGPETRLDPAIRSDTYPVAGSDMVKFRRLDDDAIEAVVNERLSEEGHLCGTIYAMNSYDENLMRASLSLIRVPENFPLDTFKTSGESDGEPGTAIPHGEQISRIDHIDDSLNAVALNENLLAYRTWSGDSVHPIVFLRIHDQSEYATLLLNDMEDNLVLHLLMTRFHVIVVCGAGRAVYVHELASMKRLHTFSLSKLLDKPSNVDWVDVTMDENGLLFGMEDGRLVFLDLHHQKANIYCRMVPCQQEALWLMYRESQIKGGRTVSLEDRVVCKVLREPLVTI</sequence>
<accession>A0A0L0HDR9</accession>
<dbReference type="SUPFAM" id="SSF50978">
    <property type="entry name" value="WD40 repeat-like"/>
    <property type="match status" value="1"/>
</dbReference>
<evidence type="ECO:0008006" key="4">
    <source>
        <dbReference type="Google" id="ProtNLM"/>
    </source>
</evidence>
<dbReference type="GeneID" id="27688887"/>
<dbReference type="OrthoDB" id="2112844at2759"/>
<name>A0A0L0HDR9_SPIPD</name>
<evidence type="ECO:0000313" key="3">
    <source>
        <dbReference type="Proteomes" id="UP000053201"/>
    </source>
</evidence>
<dbReference type="SUPFAM" id="SSF81383">
    <property type="entry name" value="F-box domain"/>
    <property type="match status" value="1"/>
</dbReference>
<evidence type="ECO:0000313" key="2">
    <source>
        <dbReference type="EMBL" id="KNC99267.1"/>
    </source>
</evidence>
<evidence type="ECO:0000256" key="1">
    <source>
        <dbReference type="SAM" id="SignalP"/>
    </source>
</evidence>
<proteinExistence type="predicted"/>
<organism evidence="2 3">
    <name type="scientific">Spizellomyces punctatus (strain DAOM BR117)</name>
    <dbReference type="NCBI Taxonomy" id="645134"/>
    <lineage>
        <taxon>Eukaryota</taxon>
        <taxon>Fungi</taxon>
        <taxon>Fungi incertae sedis</taxon>
        <taxon>Chytridiomycota</taxon>
        <taxon>Chytridiomycota incertae sedis</taxon>
        <taxon>Chytridiomycetes</taxon>
        <taxon>Spizellomycetales</taxon>
        <taxon>Spizellomycetaceae</taxon>
        <taxon>Spizellomyces</taxon>
    </lineage>
</organism>
<gene>
    <name evidence="2" type="ORF">SPPG_05521</name>
</gene>